<accession>A0A8S5S1V2</accession>
<dbReference type="EMBL" id="BK032511">
    <property type="protein sequence ID" value="DAF44787.1"/>
    <property type="molecule type" value="Genomic_DNA"/>
</dbReference>
<reference evidence="1" key="1">
    <citation type="journal article" date="2021" name="Proc. Natl. Acad. Sci. U.S.A.">
        <title>A Catalog of Tens of Thousands of Viruses from Human Metagenomes Reveals Hidden Associations with Chronic Diseases.</title>
        <authorList>
            <person name="Tisza M.J."/>
            <person name="Buck C.B."/>
        </authorList>
    </citation>
    <scope>NUCLEOTIDE SEQUENCE</scope>
    <source>
        <strain evidence="1">Ct8Lf7</strain>
    </source>
</reference>
<evidence type="ECO:0000313" key="1">
    <source>
        <dbReference type="EMBL" id="DAF44787.1"/>
    </source>
</evidence>
<protein>
    <submittedName>
        <fullName evidence="1">Uncharacterized protein</fullName>
    </submittedName>
</protein>
<sequence length="61" mass="7312">MKVYVVVVNYHPANAPQNYETDCQIFLDKKQAEKYKEAKEKEFPIRWGGEYNHCKLIKKHL</sequence>
<proteinExistence type="predicted"/>
<name>A0A8S5S1V2_9CAUD</name>
<organism evidence="1">
    <name type="scientific">Podoviridae sp. ct8Lf7</name>
    <dbReference type="NCBI Taxonomy" id="2827723"/>
    <lineage>
        <taxon>Viruses</taxon>
        <taxon>Duplodnaviria</taxon>
        <taxon>Heunggongvirae</taxon>
        <taxon>Uroviricota</taxon>
        <taxon>Caudoviricetes</taxon>
    </lineage>
</organism>